<evidence type="ECO:0000259" key="15">
    <source>
        <dbReference type="PROSITE" id="PS50157"/>
    </source>
</evidence>
<feature type="compositionally biased region" description="Low complexity" evidence="14">
    <location>
        <begin position="286"/>
        <end position="301"/>
    </location>
</feature>
<evidence type="ECO:0000256" key="10">
    <source>
        <dbReference type="ARBA" id="ARBA00023125"/>
    </source>
</evidence>
<feature type="compositionally biased region" description="Polar residues" evidence="14">
    <location>
        <begin position="475"/>
        <end position="486"/>
    </location>
</feature>
<feature type="compositionally biased region" description="Low complexity" evidence="14">
    <location>
        <begin position="308"/>
        <end position="320"/>
    </location>
</feature>
<evidence type="ECO:0000256" key="6">
    <source>
        <dbReference type="ARBA" id="ARBA00022737"/>
    </source>
</evidence>
<feature type="region of interest" description="Disordered" evidence="14">
    <location>
        <begin position="464"/>
        <end position="508"/>
    </location>
</feature>
<evidence type="ECO:0000256" key="14">
    <source>
        <dbReference type="SAM" id="MobiDB-lite"/>
    </source>
</evidence>
<evidence type="ECO:0000256" key="9">
    <source>
        <dbReference type="ARBA" id="ARBA00023015"/>
    </source>
</evidence>
<keyword evidence="9" id="KW-0805">Transcription regulation</keyword>
<evidence type="ECO:0000256" key="8">
    <source>
        <dbReference type="ARBA" id="ARBA00022833"/>
    </source>
</evidence>
<organism evidence="16 17">
    <name type="scientific">Acanthaster planci</name>
    <name type="common">Crown-of-thorns starfish</name>
    <dbReference type="NCBI Taxonomy" id="133434"/>
    <lineage>
        <taxon>Eukaryota</taxon>
        <taxon>Metazoa</taxon>
        <taxon>Echinodermata</taxon>
        <taxon>Eleutherozoa</taxon>
        <taxon>Asterozoa</taxon>
        <taxon>Asteroidea</taxon>
        <taxon>Valvatacea</taxon>
        <taxon>Valvatida</taxon>
        <taxon>Acanthasteridae</taxon>
        <taxon>Acanthaster</taxon>
    </lineage>
</organism>
<dbReference type="FunFam" id="3.30.160.60:FF:000092">
    <property type="entry name" value="Early growth response protein 3"/>
    <property type="match status" value="1"/>
</dbReference>
<dbReference type="InterPro" id="IPR013087">
    <property type="entry name" value="Znf_C2H2_type"/>
</dbReference>
<proteinExistence type="inferred from homology"/>
<feature type="compositionally biased region" description="Polar residues" evidence="14">
    <location>
        <begin position="163"/>
        <end position="177"/>
    </location>
</feature>
<sequence length="508" mass="55854">MSKKQQKSGEMRMDLDTLSQAALSQFDTSYINQSFFGSKSFPSAVSDEFARALPNPMAVPNTDLFIDCEQGDLPNFTGNMEDFEYKHTVTDPSFEHDHNMNTRSDTMPLCYHGTITTTAPQMSPDPDSPDGSPNPASWWATTDQGMLTPTVIGNIVSRSNTLINEAAPSGSQSTETQRLSREETYTPASSSSYDVICTEPLPMSSPDLATDTEQLPPYSCAYTQAAGLSSFDTLVDTLSSAACAAETSASQPVGTQFNEQSIKIDGVLKYTWPVSLESSSAFGRPVQQQQQHAVVSQQQQQPHSLKMSPSSSRSQASPQSVPCRTHTQQLGESMLLQISNPVDILNQPYASNLPTATTGKSPKPRKYISRPGKTPPHERPYACPADSCDRRFSRSDELTRHIRIHTGQKPFQCRICLRNFSRSDHLTTHIRTHTGEKPYSCETCGRKFARSDERKRHCKIHLRQKVKKESEQMKGASSCSYQLPHTSPSSSPSPSCSLPASTITTSAS</sequence>
<dbReference type="PANTHER" id="PTHR23235:SF60">
    <property type="entry name" value="STRIPE, ISOFORM D"/>
    <property type="match status" value="1"/>
</dbReference>
<evidence type="ECO:0000313" key="17">
    <source>
        <dbReference type="RefSeq" id="XP_022086510.1"/>
    </source>
</evidence>
<dbReference type="GO" id="GO:0005634">
    <property type="term" value="C:nucleus"/>
    <property type="evidence" value="ECO:0007669"/>
    <property type="project" value="UniProtKB-SubCell"/>
</dbReference>
<dbReference type="OMA" id="DVICTEP"/>
<dbReference type="Pfam" id="PF00096">
    <property type="entry name" value="zf-C2H2"/>
    <property type="match status" value="2"/>
</dbReference>
<feature type="compositionally biased region" description="Polar residues" evidence="14">
    <location>
        <begin position="349"/>
        <end position="360"/>
    </location>
</feature>
<evidence type="ECO:0000313" key="16">
    <source>
        <dbReference type="Proteomes" id="UP000694845"/>
    </source>
</evidence>
<evidence type="ECO:0000256" key="1">
    <source>
        <dbReference type="ARBA" id="ARBA00004123"/>
    </source>
</evidence>
<feature type="compositionally biased region" description="Low complexity" evidence="14">
    <location>
        <begin position="487"/>
        <end position="501"/>
    </location>
</feature>
<dbReference type="GO" id="GO:0005737">
    <property type="term" value="C:cytoplasm"/>
    <property type="evidence" value="ECO:0007669"/>
    <property type="project" value="UniProtKB-SubCell"/>
</dbReference>
<feature type="domain" description="C2H2-type" evidence="15">
    <location>
        <begin position="411"/>
        <end position="438"/>
    </location>
</feature>
<dbReference type="SUPFAM" id="SSF57667">
    <property type="entry name" value="beta-beta-alpha zinc fingers"/>
    <property type="match status" value="2"/>
</dbReference>
<reference evidence="17" key="1">
    <citation type="submission" date="2025-08" db="UniProtKB">
        <authorList>
            <consortium name="RefSeq"/>
        </authorList>
    </citation>
    <scope>IDENTIFICATION</scope>
</reference>
<evidence type="ECO:0000256" key="2">
    <source>
        <dbReference type="ARBA" id="ARBA00004496"/>
    </source>
</evidence>
<dbReference type="RefSeq" id="XP_022086510.1">
    <property type="nucleotide sequence ID" value="XM_022230818.1"/>
</dbReference>
<protein>
    <submittedName>
        <fullName evidence="17">Early growth response protein 1-B-like</fullName>
    </submittedName>
</protein>
<dbReference type="GO" id="GO:0000981">
    <property type="term" value="F:DNA-binding transcription factor activity, RNA polymerase II-specific"/>
    <property type="evidence" value="ECO:0007669"/>
    <property type="project" value="TreeGrafter"/>
</dbReference>
<keyword evidence="4" id="KW-0963">Cytoplasm</keyword>
<feature type="domain" description="C2H2-type" evidence="15">
    <location>
        <begin position="439"/>
        <end position="466"/>
    </location>
</feature>
<dbReference type="InterPro" id="IPR036236">
    <property type="entry name" value="Znf_C2H2_sf"/>
</dbReference>
<feature type="region of interest" description="Disordered" evidence="14">
    <location>
        <begin position="349"/>
        <end position="386"/>
    </location>
</feature>
<dbReference type="OrthoDB" id="10018191at2759"/>
<dbReference type="GO" id="GO:0008270">
    <property type="term" value="F:zinc ion binding"/>
    <property type="evidence" value="ECO:0007669"/>
    <property type="project" value="UniProtKB-KW"/>
</dbReference>
<keyword evidence="7 13" id="KW-0863">Zinc-finger</keyword>
<keyword evidence="8" id="KW-0862">Zinc</keyword>
<gene>
    <name evidence="17" type="primary">LOC110977045</name>
</gene>
<evidence type="ECO:0000256" key="11">
    <source>
        <dbReference type="ARBA" id="ARBA00023163"/>
    </source>
</evidence>
<keyword evidence="5" id="KW-0479">Metal-binding</keyword>
<keyword evidence="6" id="KW-0677">Repeat</keyword>
<evidence type="ECO:0000256" key="7">
    <source>
        <dbReference type="ARBA" id="ARBA00022771"/>
    </source>
</evidence>
<keyword evidence="12" id="KW-0539">Nucleus</keyword>
<evidence type="ECO:0000256" key="3">
    <source>
        <dbReference type="ARBA" id="ARBA00005682"/>
    </source>
</evidence>
<comment type="similarity">
    <text evidence="3">Belongs to the EGR C2H2-type zinc-finger protein family.</text>
</comment>
<name>A0A8B7Y2I1_ACAPL</name>
<dbReference type="PROSITE" id="PS00028">
    <property type="entry name" value="ZINC_FINGER_C2H2_1"/>
    <property type="match status" value="3"/>
</dbReference>
<dbReference type="PROSITE" id="PS50157">
    <property type="entry name" value="ZINC_FINGER_C2H2_2"/>
    <property type="match status" value="3"/>
</dbReference>
<evidence type="ECO:0000256" key="4">
    <source>
        <dbReference type="ARBA" id="ARBA00022490"/>
    </source>
</evidence>
<evidence type="ECO:0000256" key="12">
    <source>
        <dbReference type="ARBA" id="ARBA00023242"/>
    </source>
</evidence>
<feature type="domain" description="C2H2-type" evidence="15">
    <location>
        <begin position="381"/>
        <end position="410"/>
    </location>
</feature>
<feature type="region of interest" description="Disordered" evidence="14">
    <location>
        <begin position="163"/>
        <end position="193"/>
    </location>
</feature>
<dbReference type="GO" id="GO:0000978">
    <property type="term" value="F:RNA polymerase II cis-regulatory region sequence-specific DNA binding"/>
    <property type="evidence" value="ECO:0007669"/>
    <property type="project" value="TreeGrafter"/>
</dbReference>
<dbReference type="Gene3D" id="3.30.160.60">
    <property type="entry name" value="Classic Zinc Finger"/>
    <property type="match status" value="3"/>
</dbReference>
<dbReference type="Proteomes" id="UP000694845">
    <property type="component" value="Unplaced"/>
</dbReference>
<dbReference type="GeneID" id="110977045"/>
<accession>A0A8B7Y2I1</accession>
<feature type="region of interest" description="Disordered" evidence="14">
    <location>
        <begin position="282"/>
        <end position="325"/>
    </location>
</feature>
<dbReference type="KEGG" id="aplc:110977045"/>
<evidence type="ECO:0000256" key="5">
    <source>
        <dbReference type="ARBA" id="ARBA00022723"/>
    </source>
</evidence>
<keyword evidence="11" id="KW-0804">Transcription</keyword>
<keyword evidence="10" id="KW-0238">DNA-binding</keyword>
<dbReference type="AlphaFoldDB" id="A0A8B7Y2I1"/>
<evidence type="ECO:0000256" key="13">
    <source>
        <dbReference type="PROSITE-ProRule" id="PRU00042"/>
    </source>
</evidence>
<feature type="region of interest" description="Disordered" evidence="14">
    <location>
        <begin position="116"/>
        <end position="137"/>
    </location>
</feature>
<dbReference type="SMART" id="SM00355">
    <property type="entry name" value="ZnF_C2H2"/>
    <property type="match status" value="3"/>
</dbReference>
<keyword evidence="16" id="KW-1185">Reference proteome</keyword>
<dbReference type="PANTHER" id="PTHR23235">
    <property type="entry name" value="KRUEPPEL-LIKE TRANSCRIPTION FACTOR"/>
    <property type="match status" value="1"/>
</dbReference>
<comment type="subcellular location">
    <subcellularLocation>
        <location evidence="2">Cytoplasm</location>
    </subcellularLocation>
    <subcellularLocation>
        <location evidence="1">Nucleus</location>
    </subcellularLocation>
</comment>